<accession>A0A2H6K8J4</accession>
<keyword evidence="3" id="KW-1185">Reference proteome</keyword>
<dbReference type="Proteomes" id="UP000236319">
    <property type="component" value="Unassembled WGS sequence"/>
</dbReference>
<dbReference type="RefSeq" id="XP_028865557.1">
    <property type="nucleotide sequence ID" value="XM_029009724.1"/>
</dbReference>
<comment type="caution">
    <text evidence="2">The sequence shown here is derived from an EMBL/GenBank/DDBJ whole genome shotgun (WGS) entry which is preliminary data.</text>
</comment>
<feature type="compositionally biased region" description="Basic and acidic residues" evidence="1">
    <location>
        <begin position="17"/>
        <end position="30"/>
    </location>
</feature>
<evidence type="ECO:0000313" key="2">
    <source>
        <dbReference type="EMBL" id="GBE59314.1"/>
    </source>
</evidence>
<reference evidence="2 3" key="1">
    <citation type="journal article" date="2017" name="BMC Genomics">
        <title>Whole-genome assembly of Babesia ovata and comparative genomics between closely related pathogens.</title>
        <authorList>
            <person name="Yamagishi J."/>
            <person name="Asada M."/>
            <person name="Hakimi H."/>
            <person name="Tanaka T.Q."/>
            <person name="Sugimoto C."/>
            <person name="Kawazu S."/>
        </authorList>
    </citation>
    <scope>NUCLEOTIDE SEQUENCE [LARGE SCALE GENOMIC DNA]</scope>
    <source>
        <strain evidence="2 3">Miyake</strain>
    </source>
</reference>
<dbReference type="AlphaFoldDB" id="A0A2H6K8J4"/>
<organism evidence="2 3">
    <name type="scientific">Babesia ovata</name>
    <dbReference type="NCBI Taxonomy" id="189622"/>
    <lineage>
        <taxon>Eukaryota</taxon>
        <taxon>Sar</taxon>
        <taxon>Alveolata</taxon>
        <taxon>Apicomplexa</taxon>
        <taxon>Aconoidasida</taxon>
        <taxon>Piroplasmida</taxon>
        <taxon>Babesiidae</taxon>
        <taxon>Babesia</taxon>
    </lineage>
</organism>
<name>A0A2H6K8J4_9APIC</name>
<sequence>MQTRAEVLIIRNSPLEGDDRKQPRAQQHEVALDGLQRNAFARLRRSDAVRHHDEAEAADHGRQRQQKREVAIGEELVQNNERHEESTVDPILPPVEPQQLRYLGANGGRSGLLFIRHRSVTVEQLHCTVGPSI</sequence>
<dbReference type="VEuPathDB" id="PiroplasmaDB:BOVATA_008070"/>
<feature type="region of interest" description="Disordered" evidence="1">
    <location>
        <begin position="47"/>
        <end position="67"/>
    </location>
</feature>
<dbReference type="EMBL" id="BDSA01000001">
    <property type="protein sequence ID" value="GBE59314.1"/>
    <property type="molecule type" value="Genomic_DNA"/>
</dbReference>
<protein>
    <submittedName>
        <fullName evidence="2">Response regulator receiver, putative</fullName>
    </submittedName>
</protein>
<proteinExistence type="predicted"/>
<evidence type="ECO:0000313" key="3">
    <source>
        <dbReference type="Proteomes" id="UP000236319"/>
    </source>
</evidence>
<dbReference type="GeneID" id="39873084"/>
<feature type="region of interest" description="Disordered" evidence="1">
    <location>
        <begin position="1"/>
        <end position="30"/>
    </location>
</feature>
<gene>
    <name evidence="2" type="ORF">BOVATA_008070</name>
</gene>
<evidence type="ECO:0000256" key="1">
    <source>
        <dbReference type="SAM" id="MobiDB-lite"/>
    </source>
</evidence>